<comment type="caution">
    <text evidence="1">The sequence shown here is derived from an EMBL/GenBank/DDBJ whole genome shotgun (WGS) entry which is preliminary data.</text>
</comment>
<reference evidence="1" key="1">
    <citation type="journal article" date="2023" name="Nat. Commun.">
        <title>Diploid and tetraploid genomes of Acorus and the evolution of monocots.</title>
        <authorList>
            <person name="Ma L."/>
            <person name="Liu K.W."/>
            <person name="Li Z."/>
            <person name="Hsiao Y.Y."/>
            <person name="Qi Y."/>
            <person name="Fu T."/>
            <person name="Tang G.D."/>
            <person name="Zhang D."/>
            <person name="Sun W.H."/>
            <person name="Liu D.K."/>
            <person name="Li Y."/>
            <person name="Chen G.Z."/>
            <person name="Liu X.D."/>
            <person name="Liao X.Y."/>
            <person name="Jiang Y.T."/>
            <person name="Yu X."/>
            <person name="Hao Y."/>
            <person name="Huang J."/>
            <person name="Zhao X.W."/>
            <person name="Ke S."/>
            <person name="Chen Y.Y."/>
            <person name="Wu W.L."/>
            <person name="Hsu J.L."/>
            <person name="Lin Y.F."/>
            <person name="Huang M.D."/>
            <person name="Li C.Y."/>
            <person name="Huang L."/>
            <person name="Wang Z.W."/>
            <person name="Zhao X."/>
            <person name="Zhong W.Y."/>
            <person name="Peng D.H."/>
            <person name="Ahmad S."/>
            <person name="Lan S."/>
            <person name="Zhang J.S."/>
            <person name="Tsai W.C."/>
            <person name="Van de Peer Y."/>
            <person name="Liu Z.J."/>
        </authorList>
    </citation>
    <scope>NUCLEOTIDE SEQUENCE</scope>
    <source>
        <strain evidence="1">SCP</strain>
    </source>
</reference>
<sequence length="49" mass="5420">MYYATTDIRPNGMFLWATWLGQNVRVKITLSYIPGDSVSDLVGAKSLGL</sequence>
<gene>
    <name evidence="1" type="ORF">QJS04_geneDACA014756</name>
</gene>
<dbReference type="Proteomes" id="UP001179952">
    <property type="component" value="Unassembled WGS sequence"/>
</dbReference>
<keyword evidence="2" id="KW-1185">Reference proteome</keyword>
<organism evidence="1 2">
    <name type="scientific">Acorus gramineus</name>
    <name type="common">Dwarf sweet flag</name>
    <dbReference type="NCBI Taxonomy" id="55184"/>
    <lineage>
        <taxon>Eukaryota</taxon>
        <taxon>Viridiplantae</taxon>
        <taxon>Streptophyta</taxon>
        <taxon>Embryophyta</taxon>
        <taxon>Tracheophyta</taxon>
        <taxon>Spermatophyta</taxon>
        <taxon>Magnoliopsida</taxon>
        <taxon>Liliopsida</taxon>
        <taxon>Acoraceae</taxon>
        <taxon>Acorus</taxon>
    </lineage>
</organism>
<name>A0AAV9BSJ8_ACOGR</name>
<dbReference type="AlphaFoldDB" id="A0AAV9BSJ8"/>
<evidence type="ECO:0000313" key="2">
    <source>
        <dbReference type="Proteomes" id="UP001179952"/>
    </source>
</evidence>
<protein>
    <submittedName>
        <fullName evidence="1">Uncharacterized protein</fullName>
    </submittedName>
</protein>
<reference evidence="1" key="2">
    <citation type="submission" date="2023-06" db="EMBL/GenBank/DDBJ databases">
        <authorList>
            <person name="Ma L."/>
            <person name="Liu K.-W."/>
            <person name="Li Z."/>
            <person name="Hsiao Y.-Y."/>
            <person name="Qi Y."/>
            <person name="Fu T."/>
            <person name="Tang G."/>
            <person name="Zhang D."/>
            <person name="Sun W.-H."/>
            <person name="Liu D.-K."/>
            <person name="Li Y."/>
            <person name="Chen G.-Z."/>
            <person name="Liu X.-D."/>
            <person name="Liao X.-Y."/>
            <person name="Jiang Y.-T."/>
            <person name="Yu X."/>
            <person name="Hao Y."/>
            <person name="Huang J."/>
            <person name="Zhao X.-W."/>
            <person name="Ke S."/>
            <person name="Chen Y.-Y."/>
            <person name="Wu W.-L."/>
            <person name="Hsu J.-L."/>
            <person name="Lin Y.-F."/>
            <person name="Huang M.-D."/>
            <person name="Li C.-Y."/>
            <person name="Huang L."/>
            <person name="Wang Z.-W."/>
            <person name="Zhao X."/>
            <person name="Zhong W.-Y."/>
            <person name="Peng D.-H."/>
            <person name="Ahmad S."/>
            <person name="Lan S."/>
            <person name="Zhang J.-S."/>
            <person name="Tsai W.-C."/>
            <person name="Van De Peer Y."/>
            <person name="Liu Z.-J."/>
        </authorList>
    </citation>
    <scope>NUCLEOTIDE SEQUENCE</scope>
    <source>
        <strain evidence="1">SCP</strain>
        <tissue evidence="1">Leaves</tissue>
    </source>
</reference>
<dbReference type="EMBL" id="JAUJYN010000002">
    <property type="protein sequence ID" value="KAK1279053.1"/>
    <property type="molecule type" value="Genomic_DNA"/>
</dbReference>
<accession>A0AAV9BSJ8</accession>
<proteinExistence type="predicted"/>
<evidence type="ECO:0000313" key="1">
    <source>
        <dbReference type="EMBL" id="KAK1279053.1"/>
    </source>
</evidence>